<proteinExistence type="predicted"/>
<accession>A0AAD9VHV0</accession>
<gene>
    <name evidence="2" type="ORF">KPH14_002577</name>
</gene>
<evidence type="ECO:0000256" key="1">
    <source>
        <dbReference type="SAM" id="MobiDB-lite"/>
    </source>
</evidence>
<sequence length="109" mass="12435">MEKIRESESSSGRKSDSNIRHEFSSGNIADWDLSRIESGLEYEIGMRDLSSGTRLSSTRVRVDSILKINDSLQHSPRLEFGLESRLDSFLNEYESIRISKELILALIDN</sequence>
<reference evidence="2" key="2">
    <citation type="journal article" date="2023" name="Commun. Biol.">
        <title>Intrasexual cuticular hydrocarbon dimorphism in a wasp sheds light on hydrocarbon biosynthesis genes in Hymenoptera.</title>
        <authorList>
            <person name="Moris V.C."/>
            <person name="Podsiadlowski L."/>
            <person name="Martin S."/>
            <person name="Oeyen J.P."/>
            <person name="Donath A."/>
            <person name="Petersen M."/>
            <person name="Wilbrandt J."/>
            <person name="Misof B."/>
            <person name="Liedtke D."/>
            <person name="Thamm M."/>
            <person name="Scheiner R."/>
            <person name="Schmitt T."/>
            <person name="Niehuis O."/>
        </authorList>
    </citation>
    <scope>NUCLEOTIDE SEQUENCE</scope>
    <source>
        <strain evidence="2">GBR_01_08_01A</strain>
    </source>
</reference>
<reference evidence="2" key="1">
    <citation type="submission" date="2021-08" db="EMBL/GenBank/DDBJ databases">
        <authorList>
            <person name="Misof B."/>
            <person name="Oliver O."/>
            <person name="Podsiadlowski L."/>
            <person name="Donath A."/>
            <person name="Peters R."/>
            <person name="Mayer C."/>
            <person name="Rust J."/>
            <person name="Gunkel S."/>
            <person name="Lesny P."/>
            <person name="Martin S."/>
            <person name="Oeyen J.P."/>
            <person name="Petersen M."/>
            <person name="Panagiotis P."/>
            <person name="Wilbrandt J."/>
            <person name="Tanja T."/>
        </authorList>
    </citation>
    <scope>NUCLEOTIDE SEQUENCE</scope>
    <source>
        <strain evidence="2">GBR_01_08_01A</strain>
        <tissue evidence="2">Thorax + abdomen</tissue>
    </source>
</reference>
<organism evidence="2 3">
    <name type="scientific">Odynerus spinipes</name>
    <dbReference type="NCBI Taxonomy" id="1348599"/>
    <lineage>
        <taxon>Eukaryota</taxon>
        <taxon>Metazoa</taxon>
        <taxon>Ecdysozoa</taxon>
        <taxon>Arthropoda</taxon>
        <taxon>Hexapoda</taxon>
        <taxon>Insecta</taxon>
        <taxon>Pterygota</taxon>
        <taxon>Neoptera</taxon>
        <taxon>Endopterygota</taxon>
        <taxon>Hymenoptera</taxon>
        <taxon>Apocrita</taxon>
        <taxon>Aculeata</taxon>
        <taxon>Vespoidea</taxon>
        <taxon>Vespidae</taxon>
        <taxon>Eumeninae</taxon>
        <taxon>Odynerus</taxon>
    </lineage>
</organism>
<feature type="region of interest" description="Disordered" evidence="1">
    <location>
        <begin position="1"/>
        <end position="20"/>
    </location>
</feature>
<evidence type="ECO:0000313" key="2">
    <source>
        <dbReference type="EMBL" id="KAK2575178.1"/>
    </source>
</evidence>
<dbReference type="Proteomes" id="UP001258017">
    <property type="component" value="Unassembled WGS sequence"/>
</dbReference>
<keyword evidence="3" id="KW-1185">Reference proteome</keyword>
<dbReference type="AlphaFoldDB" id="A0AAD9VHV0"/>
<dbReference type="EMBL" id="JAIFRP010004513">
    <property type="protein sequence ID" value="KAK2575178.1"/>
    <property type="molecule type" value="Genomic_DNA"/>
</dbReference>
<name>A0AAD9VHV0_9HYME</name>
<comment type="caution">
    <text evidence="2">The sequence shown here is derived from an EMBL/GenBank/DDBJ whole genome shotgun (WGS) entry which is preliminary data.</text>
</comment>
<protein>
    <submittedName>
        <fullName evidence="2">Uncharacterized protein</fullName>
    </submittedName>
</protein>
<evidence type="ECO:0000313" key="3">
    <source>
        <dbReference type="Proteomes" id="UP001258017"/>
    </source>
</evidence>